<dbReference type="EC" id="5.4.4.2" evidence="3"/>
<name>D7V0I9_LISGR</name>
<dbReference type="PRINTS" id="PR00095">
    <property type="entry name" value="ANTSNTHASEI"/>
</dbReference>
<dbReference type="Pfam" id="PF00425">
    <property type="entry name" value="Chorismate_bind"/>
    <property type="match status" value="1"/>
</dbReference>
<feature type="domain" description="Chorismate-utilising enzyme C-terminal" evidence="6">
    <location>
        <begin position="206"/>
        <end position="460"/>
    </location>
</feature>
<keyword evidence="8" id="KW-1185">Reference proteome</keyword>
<dbReference type="InterPro" id="IPR005801">
    <property type="entry name" value="ADC_synthase"/>
</dbReference>
<organism evidence="7 8">
    <name type="scientific">Listeria grayi DSM 20601</name>
    <dbReference type="NCBI Taxonomy" id="525367"/>
    <lineage>
        <taxon>Bacteria</taxon>
        <taxon>Bacillati</taxon>
        <taxon>Bacillota</taxon>
        <taxon>Bacilli</taxon>
        <taxon>Bacillales</taxon>
        <taxon>Listeriaceae</taxon>
        <taxon>Listeria</taxon>
    </lineage>
</organism>
<comment type="caution">
    <text evidence="7">The sequence shown here is derived from an EMBL/GenBank/DDBJ whole genome shotgun (WGS) entry which is preliminary data.</text>
</comment>
<accession>D7V0I9</accession>
<proteinExistence type="inferred from homology"/>
<dbReference type="PANTHER" id="PTHR42839:SF1">
    <property type="entry name" value="ISOCHORISMATE SYNTHASE MENF"/>
    <property type="match status" value="1"/>
</dbReference>
<evidence type="ECO:0000256" key="1">
    <source>
        <dbReference type="ARBA" id="ARBA00000799"/>
    </source>
</evidence>
<dbReference type="AlphaFoldDB" id="D7V0I9"/>
<evidence type="ECO:0000256" key="3">
    <source>
        <dbReference type="ARBA" id="ARBA00012824"/>
    </source>
</evidence>
<evidence type="ECO:0000313" key="8">
    <source>
        <dbReference type="Proteomes" id="UP000010119"/>
    </source>
</evidence>
<evidence type="ECO:0000259" key="6">
    <source>
        <dbReference type="Pfam" id="PF00425"/>
    </source>
</evidence>
<dbReference type="HOGENOM" id="CLU_006493_8_4_9"/>
<dbReference type="NCBIfam" id="TIGR00543">
    <property type="entry name" value="isochor_syn"/>
    <property type="match status" value="1"/>
</dbReference>
<dbReference type="InterPro" id="IPR015890">
    <property type="entry name" value="Chorismate_C"/>
</dbReference>
<reference evidence="7" key="1">
    <citation type="submission" date="2010-06" db="EMBL/GenBank/DDBJ databases">
        <authorList>
            <person name="Muzny D."/>
            <person name="Qin X."/>
            <person name="Buhay C."/>
            <person name="Dugan-Rocha S."/>
            <person name="Ding Y."/>
            <person name="Chen G."/>
            <person name="Hawes A."/>
            <person name="Holder M."/>
            <person name="Jhangiani S."/>
            <person name="Johnson A."/>
            <person name="Khan Z."/>
            <person name="Li Z."/>
            <person name="Liu W."/>
            <person name="Liu X."/>
            <person name="Perez L."/>
            <person name="Shen H."/>
            <person name="Wang Q."/>
            <person name="Watt J."/>
            <person name="Xi L."/>
            <person name="Xin Y."/>
            <person name="Zhou J."/>
            <person name="Deng J."/>
            <person name="Jiang H."/>
            <person name="Liu Y."/>
            <person name="Qu J."/>
            <person name="Song X.-Z."/>
            <person name="Zhang L."/>
            <person name="Villasana D."/>
            <person name="Johnson A."/>
            <person name="Liu J."/>
            <person name="Liyanage D."/>
            <person name="Lorensuhewa L."/>
            <person name="Robinson T."/>
            <person name="Song A."/>
            <person name="Song B.-B."/>
            <person name="Dinh H."/>
            <person name="Thornton R."/>
            <person name="Coyle M."/>
            <person name="Francisco L."/>
            <person name="Jackson L."/>
            <person name="Javaid M."/>
            <person name="Korchina V."/>
            <person name="Kovar C."/>
            <person name="Mata R."/>
            <person name="Mathew T."/>
            <person name="Ngo R."/>
            <person name="Nguyen L."/>
            <person name="Nguyen N."/>
            <person name="Okwuonu G."/>
            <person name="Ongeri F."/>
            <person name="Pham C."/>
            <person name="Simmons D."/>
            <person name="Wilczek-Boney K."/>
            <person name="Hale W."/>
            <person name="Jakkamsetti A."/>
            <person name="Pham P."/>
            <person name="Ruth R."/>
            <person name="San Lucas F."/>
            <person name="Warren J."/>
            <person name="Zhang J."/>
            <person name="Zhao Z."/>
            <person name="Zhou C."/>
            <person name="Zhu D."/>
            <person name="Lee S."/>
            <person name="Bess C."/>
            <person name="Blankenburg K."/>
            <person name="Forbes L."/>
            <person name="Fu Q."/>
            <person name="Gubbala S."/>
            <person name="Hirani K."/>
            <person name="Jayaseelan J.C."/>
            <person name="Lara F."/>
            <person name="Munidasa M."/>
            <person name="Palculict T."/>
            <person name="Patil S."/>
            <person name="Pu L.-L."/>
            <person name="Saada N."/>
            <person name="Tang L."/>
            <person name="Weissenberger G."/>
            <person name="Zhu Y."/>
            <person name="Hemphill L."/>
            <person name="Shang Y."/>
            <person name="Youmans B."/>
            <person name="Ayvaz T."/>
            <person name="Ross M."/>
            <person name="Santibanez J."/>
            <person name="Aqrawi P."/>
            <person name="Gross S."/>
            <person name="Joshi V."/>
            <person name="Fowler G."/>
            <person name="Nazareth L."/>
            <person name="Reid J."/>
            <person name="Worley K."/>
            <person name="Petrosino J."/>
            <person name="Highlander S."/>
            <person name="Gibbs R."/>
        </authorList>
    </citation>
    <scope>NUCLEOTIDE SEQUENCE [LARGE SCALE GENOMIC DNA]</scope>
    <source>
        <strain evidence="7">DSM 20601</strain>
    </source>
</reference>
<comment type="similarity">
    <text evidence="2">Belongs to the isochorismate synthase family.</text>
</comment>
<dbReference type="InterPro" id="IPR019999">
    <property type="entry name" value="Anth_synth_I-like"/>
</dbReference>
<evidence type="ECO:0000313" key="7">
    <source>
        <dbReference type="EMBL" id="EFI83851.1"/>
    </source>
</evidence>
<dbReference type="PANTHER" id="PTHR42839">
    <property type="entry name" value="ISOCHORISMATE SYNTHASE ENTC"/>
    <property type="match status" value="1"/>
</dbReference>
<dbReference type="GO" id="GO:0009697">
    <property type="term" value="P:salicylic acid biosynthetic process"/>
    <property type="evidence" value="ECO:0007669"/>
    <property type="project" value="TreeGrafter"/>
</dbReference>
<dbReference type="Proteomes" id="UP000010119">
    <property type="component" value="Unassembled WGS sequence"/>
</dbReference>
<evidence type="ECO:0000256" key="2">
    <source>
        <dbReference type="ARBA" id="ARBA00005297"/>
    </source>
</evidence>
<protein>
    <recommendedName>
        <fullName evidence="3">isochorismate synthase</fullName>
        <ecNumber evidence="3">5.4.4.2</ecNumber>
    </recommendedName>
    <alternativeName>
        <fullName evidence="5">Isochorismate mutase</fullName>
    </alternativeName>
</protein>
<comment type="catalytic activity">
    <reaction evidence="1">
        <text>chorismate = isochorismate</text>
        <dbReference type="Rhea" id="RHEA:18985"/>
        <dbReference type="ChEBI" id="CHEBI:29748"/>
        <dbReference type="ChEBI" id="CHEBI:29780"/>
        <dbReference type="EC" id="5.4.4.2"/>
    </reaction>
</comment>
<dbReference type="Gene3D" id="3.60.120.10">
    <property type="entry name" value="Anthranilate synthase"/>
    <property type="match status" value="1"/>
</dbReference>
<dbReference type="EMBL" id="ACCR02000005">
    <property type="protein sequence ID" value="EFI83851.1"/>
    <property type="molecule type" value="Genomic_DNA"/>
</dbReference>
<sequence>MEDVNVKGELKNMSVKDALELFEQAKQVAATKQNTLLSWVTELPADTNVINVFEKAASSFRGERFFWQDPEQGFTYVGLGVTNRYTAEEEDSFQGLKERMAELKKHLVTNKVEVGTGPLFMGGFRFDKEKAVAKEWHSFRKATFYLPLYLLSEVGGKVYLTVNTFVFPDDSTKKWAAMKEQWERIISSDVPKLQAPELTLAKELDKDYFLQSTQEVIDLINQSEKVNKVVMSRRMSLKFGKQVDNNYVLEKMLETQENSYFFIMENGNTSFFGASPERLIAINDDTLMSSCVAGSTPRGKTPEEDEKLGSVLLQDGKNVKEHHYVVDYMQEKLAPFTNDLTLATDPILLKNRDIQHLYIRIEAEKKAEAELLDILQTIHPTPALGGTPQKMAMQIIRLKEELDRGFYGAPIGWIDFDGNGDFAVAIRSGLITDANGYLYAGCGIVADSVPEEELQETAVKFQPMLRIMGGLKND</sequence>
<evidence type="ECO:0000256" key="4">
    <source>
        <dbReference type="ARBA" id="ARBA00023235"/>
    </source>
</evidence>
<keyword evidence="4 7" id="KW-0413">Isomerase</keyword>
<gene>
    <name evidence="7" type="primary">menF</name>
    <name evidence="7" type="ORF">HMPREF0556_12536</name>
</gene>
<dbReference type="GO" id="GO:0008909">
    <property type="term" value="F:isochorismate synthase activity"/>
    <property type="evidence" value="ECO:0007669"/>
    <property type="project" value="UniProtKB-EC"/>
</dbReference>
<dbReference type="InterPro" id="IPR004561">
    <property type="entry name" value="IsoChor_synthase"/>
</dbReference>
<evidence type="ECO:0000256" key="5">
    <source>
        <dbReference type="ARBA" id="ARBA00041564"/>
    </source>
</evidence>
<dbReference type="STRING" id="525367.HMPREF0556_12536"/>
<dbReference type="eggNOG" id="COG1169">
    <property type="taxonomic scope" value="Bacteria"/>
</dbReference>
<dbReference type="SUPFAM" id="SSF56322">
    <property type="entry name" value="ADC synthase"/>
    <property type="match status" value="1"/>
</dbReference>